<evidence type="ECO:0000256" key="3">
    <source>
        <dbReference type="ARBA" id="ARBA00022723"/>
    </source>
</evidence>
<dbReference type="EnsemblMetazoa" id="CapteT19104">
    <property type="protein sequence ID" value="CapteP19104"/>
    <property type="gene ID" value="CapteG19104"/>
</dbReference>
<dbReference type="GO" id="GO:0036503">
    <property type="term" value="P:ERAD pathway"/>
    <property type="evidence" value="ECO:0007669"/>
    <property type="project" value="TreeGrafter"/>
</dbReference>
<dbReference type="SUPFAM" id="SSF57850">
    <property type="entry name" value="RING/U-box"/>
    <property type="match status" value="1"/>
</dbReference>
<dbReference type="InterPro" id="IPR040176">
    <property type="entry name" value="RNF121/RNF175"/>
</dbReference>
<evidence type="ECO:0000256" key="7">
    <source>
        <dbReference type="ARBA" id="ARBA00023136"/>
    </source>
</evidence>
<evidence type="ECO:0000313" key="11">
    <source>
        <dbReference type="EMBL" id="ELU04388.1"/>
    </source>
</evidence>
<dbReference type="GO" id="GO:0061630">
    <property type="term" value="F:ubiquitin protein ligase activity"/>
    <property type="evidence" value="ECO:0007669"/>
    <property type="project" value="TreeGrafter"/>
</dbReference>
<dbReference type="EMBL" id="AMQN01008177">
    <property type="status" value="NOT_ANNOTATED_CDS"/>
    <property type="molecule type" value="Genomic_DNA"/>
</dbReference>
<keyword evidence="4 8" id="KW-0863">Zinc-finger</keyword>
<dbReference type="GO" id="GO:0000139">
    <property type="term" value="C:Golgi membrane"/>
    <property type="evidence" value="ECO:0007669"/>
    <property type="project" value="TreeGrafter"/>
</dbReference>
<feature type="transmembrane region" description="Helical" evidence="9">
    <location>
        <begin position="151"/>
        <end position="169"/>
    </location>
</feature>
<evidence type="ECO:0000256" key="1">
    <source>
        <dbReference type="ARBA" id="ARBA00004141"/>
    </source>
</evidence>
<feature type="transmembrane region" description="Helical" evidence="9">
    <location>
        <begin position="118"/>
        <end position="145"/>
    </location>
</feature>
<protein>
    <recommendedName>
        <fullName evidence="10">RING-type domain-containing protein</fullName>
    </recommendedName>
</protein>
<dbReference type="InterPro" id="IPR001841">
    <property type="entry name" value="Znf_RING"/>
</dbReference>
<reference evidence="13" key="1">
    <citation type="submission" date="2012-12" db="EMBL/GenBank/DDBJ databases">
        <authorList>
            <person name="Hellsten U."/>
            <person name="Grimwood J."/>
            <person name="Chapman J.A."/>
            <person name="Shapiro H."/>
            <person name="Aerts A."/>
            <person name="Otillar R.P."/>
            <person name="Terry A.Y."/>
            <person name="Boore J.L."/>
            <person name="Simakov O."/>
            <person name="Marletaz F."/>
            <person name="Cho S.-J."/>
            <person name="Edsinger-Gonzales E."/>
            <person name="Havlak P."/>
            <person name="Kuo D.-H."/>
            <person name="Larsson T."/>
            <person name="Lv J."/>
            <person name="Arendt D."/>
            <person name="Savage R."/>
            <person name="Osoegawa K."/>
            <person name="de Jong P."/>
            <person name="Lindberg D.R."/>
            <person name="Seaver E.C."/>
            <person name="Weisblat D.A."/>
            <person name="Putnam N.H."/>
            <person name="Grigoriev I.V."/>
            <person name="Rokhsar D.S."/>
        </authorList>
    </citation>
    <scope>NUCLEOTIDE SEQUENCE</scope>
    <source>
        <strain evidence="13">I ESC-2004</strain>
    </source>
</reference>
<dbReference type="Gene3D" id="3.30.40.10">
    <property type="entry name" value="Zinc/RING finger domain, C3HC4 (zinc finger)"/>
    <property type="match status" value="1"/>
</dbReference>
<feature type="domain" description="RING-type" evidence="10">
    <location>
        <begin position="203"/>
        <end position="253"/>
    </location>
</feature>
<comment type="subcellular location">
    <subcellularLocation>
        <location evidence="1">Membrane</location>
        <topology evidence="1">Multi-pass membrane protein</topology>
    </subcellularLocation>
</comment>
<keyword evidence="2 9" id="KW-0812">Transmembrane</keyword>
<dbReference type="Proteomes" id="UP000014760">
    <property type="component" value="Unassembled WGS sequence"/>
</dbReference>
<evidence type="ECO:0000256" key="4">
    <source>
        <dbReference type="ARBA" id="ARBA00022771"/>
    </source>
</evidence>
<dbReference type="EMBL" id="KB302363">
    <property type="protein sequence ID" value="ELU04388.1"/>
    <property type="molecule type" value="Genomic_DNA"/>
</dbReference>
<keyword evidence="5" id="KW-0862">Zinc</keyword>
<dbReference type="OrthoDB" id="446635at2759"/>
<evidence type="ECO:0000259" key="10">
    <source>
        <dbReference type="PROSITE" id="PS50089"/>
    </source>
</evidence>
<dbReference type="Pfam" id="PF00097">
    <property type="entry name" value="zf-C3HC4"/>
    <property type="match status" value="1"/>
</dbReference>
<dbReference type="GO" id="GO:0008270">
    <property type="term" value="F:zinc ion binding"/>
    <property type="evidence" value="ECO:0007669"/>
    <property type="project" value="UniProtKB-KW"/>
</dbReference>
<evidence type="ECO:0000256" key="2">
    <source>
        <dbReference type="ARBA" id="ARBA00022692"/>
    </source>
</evidence>
<keyword evidence="6 9" id="KW-1133">Transmembrane helix</keyword>
<organism evidence="11">
    <name type="scientific">Capitella teleta</name>
    <name type="common">Polychaete worm</name>
    <dbReference type="NCBI Taxonomy" id="283909"/>
    <lineage>
        <taxon>Eukaryota</taxon>
        <taxon>Metazoa</taxon>
        <taxon>Spiralia</taxon>
        <taxon>Lophotrochozoa</taxon>
        <taxon>Annelida</taxon>
        <taxon>Polychaeta</taxon>
        <taxon>Sedentaria</taxon>
        <taxon>Scolecida</taxon>
        <taxon>Capitellidae</taxon>
        <taxon>Capitella</taxon>
    </lineage>
</organism>
<name>R7UKS1_CAPTE</name>
<dbReference type="CDD" id="cd16475">
    <property type="entry name" value="RING-H2_RNF121-like"/>
    <property type="match status" value="1"/>
</dbReference>
<dbReference type="AlphaFoldDB" id="R7UKS1"/>
<evidence type="ECO:0000256" key="5">
    <source>
        <dbReference type="ARBA" id="ARBA00022833"/>
    </source>
</evidence>
<dbReference type="PANTHER" id="PTHR13407:SF0">
    <property type="entry name" value="FI05221P"/>
    <property type="match status" value="1"/>
</dbReference>
<dbReference type="FunCoup" id="R7UKS1">
    <property type="interactions" value="1630"/>
</dbReference>
<evidence type="ECO:0000313" key="13">
    <source>
        <dbReference type="Proteomes" id="UP000014760"/>
    </source>
</evidence>
<dbReference type="EMBL" id="AMQN01008178">
    <property type="status" value="NOT_ANNOTATED_CDS"/>
    <property type="molecule type" value="Genomic_DNA"/>
</dbReference>
<reference evidence="12" key="3">
    <citation type="submission" date="2015-06" db="UniProtKB">
        <authorList>
            <consortium name="EnsemblMetazoa"/>
        </authorList>
    </citation>
    <scope>IDENTIFICATION</scope>
</reference>
<evidence type="ECO:0000256" key="6">
    <source>
        <dbReference type="ARBA" id="ARBA00022989"/>
    </source>
</evidence>
<feature type="transmembrane region" description="Helical" evidence="9">
    <location>
        <begin position="26"/>
        <end position="47"/>
    </location>
</feature>
<feature type="transmembrane region" description="Helical" evidence="9">
    <location>
        <begin position="54"/>
        <end position="72"/>
    </location>
</feature>
<dbReference type="InterPro" id="IPR018957">
    <property type="entry name" value="Znf_C3HC4_RING-type"/>
</dbReference>
<sequence length="304" mass="35916">MSLLSDEERWRVEHQRMHEKHRGHEAMHAEMVLILIVTLVVAQIVLVQWKQRHFRSYQVATLFGMWLIPIFLCVRFEWTRFIIIWFFFSIISGYVTFRATRKPIEGTTPRLVYKWYLLIYKISYAVGILGYMVIMCTLFGLNILLLVKPQVAMDFGLLLLFYGLYYGVVSRDFAEVCTDKMAAHIGYYTTTGMPTRRLEANICAVCGNHILVQNNEEAIVEKTFKLACDHTFHEFCIRGWCIVGKKQTCPYCKEKVDLKRMFPSPWERPHVLYRNLLHWIRYLDAWQPVIIMVVQGINWMLGLE</sequence>
<dbReference type="PANTHER" id="PTHR13407">
    <property type="entry name" value="RNF121 PROTEIN"/>
    <property type="match status" value="1"/>
</dbReference>
<dbReference type="InterPro" id="IPR013083">
    <property type="entry name" value="Znf_RING/FYVE/PHD"/>
</dbReference>
<evidence type="ECO:0000256" key="9">
    <source>
        <dbReference type="SAM" id="Phobius"/>
    </source>
</evidence>
<evidence type="ECO:0000256" key="8">
    <source>
        <dbReference type="PROSITE-ProRule" id="PRU00175"/>
    </source>
</evidence>
<dbReference type="FunFam" id="3.30.40.10:FF:000074">
    <property type="entry name" value="Ring finger protein 121"/>
    <property type="match status" value="1"/>
</dbReference>
<feature type="transmembrane region" description="Helical" evidence="9">
    <location>
        <begin position="78"/>
        <end position="97"/>
    </location>
</feature>
<dbReference type="STRING" id="283909.R7UKS1"/>
<dbReference type="GO" id="GO:0005789">
    <property type="term" value="C:endoplasmic reticulum membrane"/>
    <property type="evidence" value="ECO:0007669"/>
    <property type="project" value="TreeGrafter"/>
</dbReference>
<proteinExistence type="predicted"/>
<accession>R7UKS1</accession>
<dbReference type="HOGENOM" id="CLU_055016_1_0_1"/>
<keyword evidence="3" id="KW-0479">Metal-binding</keyword>
<dbReference type="OMA" id="ICADKIA"/>
<keyword evidence="13" id="KW-1185">Reference proteome</keyword>
<keyword evidence="7 9" id="KW-0472">Membrane</keyword>
<reference evidence="11 13" key="2">
    <citation type="journal article" date="2013" name="Nature">
        <title>Insights into bilaterian evolution from three spiralian genomes.</title>
        <authorList>
            <person name="Simakov O."/>
            <person name="Marletaz F."/>
            <person name="Cho S.J."/>
            <person name="Edsinger-Gonzales E."/>
            <person name="Havlak P."/>
            <person name="Hellsten U."/>
            <person name="Kuo D.H."/>
            <person name="Larsson T."/>
            <person name="Lv J."/>
            <person name="Arendt D."/>
            <person name="Savage R."/>
            <person name="Osoegawa K."/>
            <person name="de Jong P."/>
            <person name="Grimwood J."/>
            <person name="Chapman J.A."/>
            <person name="Shapiro H."/>
            <person name="Aerts A."/>
            <person name="Otillar R.P."/>
            <person name="Terry A.Y."/>
            <person name="Boore J.L."/>
            <person name="Grigoriev I.V."/>
            <person name="Lindberg D.R."/>
            <person name="Seaver E.C."/>
            <person name="Weisblat D.A."/>
            <person name="Putnam N.H."/>
            <person name="Rokhsar D.S."/>
        </authorList>
    </citation>
    <scope>NUCLEOTIDE SEQUENCE</scope>
    <source>
        <strain evidence="11 13">I ESC-2004</strain>
    </source>
</reference>
<dbReference type="PROSITE" id="PS50089">
    <property type="entry name" value="ZF_RING_2"/>
    <property type="match status" value="1"/>
</dbReference>
<evidence type="ECO:0000313" key="12">
    <source>
        <dbReference type="EnsemblMetazoa" id="CapteP19104"/>
    </source>
</evidence>
<gene>
    <name evidence="11" type="ORF">CAPTEDRAFT_19104</name>
</gene>